<dbReference type="EMBL" id="FQWB01000007">
    <property type="protein sequence ID" value="SHG81446.1"/>
    <property type="molecule type" value="Genomic_DNA"/>
</dbReference>
<protein>
    <submittedName>
        <fullName evidence="3">Transcriptional regulator, XRE family with cupin sensor</fullName>
    </submittedName>
</protein>
<dbReference type="InterPro" id="IPR013096">
    <property type="entry name" value="Cupin_2"/>
</dbReference>
<keyword evidence="1" id="KW-0238">DNA-binding</keyword>
<dbReference type="CDD" id="cd02209">
    <property type="entry name" value="cupin_XRE_C"/>
    <property type="match status" value="1"/>
</dbReference>
<dbReference type="CDD" id="cd00093">
    <property type="entry name" value="HTH_XRE"/>
    <property type="match status" value="1"/>
</dbReference>
<dbReference type="SUPFAM" id="SSF47413">
    <property type="entry name" value="lambda repressor-like DNA-binding domains"/>
    <property type="match status" value="1"/>
</dbReference>
<dbReference type="Gene3D" id="2.60.120.10">
    <property type="entry name" value="Jelly Rolls"/>
    <property type="match status" value="1"/>
</dbReference>
<name>A0A1M5MVT9_9FLAO</name>
<feature type="domain" description="HTH cro/C1-type" evidence="2">
    <location>
        <begin position="38"/>
        <end position="92"/>
    </location>
</feature>
<dbReference type="AlphaFoldDB" id="A0A1M5MVT9"/>
<dbReference type="STRING" id="468056.SAMN05443549_10719"/>
<dbReference type="Pfam" id="PF07883">
    <property type="entry name" value="Cupin_2"/>
    <property type="match status" value="1"/>
</dbReference>
<dbReference type="PROSITE" id="PS50943">
    <property type="entry name" value="HTH_CROC1"/>
    <property type="match status" value="1"/>
</dbReference>
<proteinExistence type="predicted"/>
<dbReference type="InterPro" id="IPR014710">
    <property type="entry name" value="RmlC-like_jellyroll"/>
</dbReference>
<dbReference type="PANTHER" id="PTHR46797:SF1">
    <property type="entry name" value="METHYLPHOSPHONATE SYNTHASE"/>
    <property type="match status" value="1"/>
</dbReference>
<dbReference type="GO" id="GO:0005829">
    <property type="term" value="C:cytosol"/>
    <property type="evidence" value="ECO:0007669"/>
    <property type="project" value="TreeGrafter"/>
</dbReference>
<dbReference type="Gene3D" id="1.10.260.40">
    <property type="entry name" value="lambda repressor-like DNA-binding domains"/>
    <property type="match status" value="1"/>
</dbReference>
<dbReference type="SUPFAM" id="SSF51182">
    <property type="entry name" value="RmlC-like cupins"/>
    <property type="match status" value="1"/>
</dbReference>
<dbReference type="Pfam" id="PF01381">
    <property type="entry name" value="HTH_3"/>
    <property type="match status" value="1"/>
</dbReference>
<keyword evidence="4" id="KW-1185">Reference proteome</keyword>
<reference evidence="4" key="1">
    <citation type="submission" date="2016-11" db="EMBL/GenBank/DDBJ databases">
        <authorList>
            <person name="Varghese N."/>
            <person name="Submissions S."/>
        </authorList>
    </citation>
    <scope>NUCLEOTIDE SEQUENCE [LARGE SCALE GENOMIC DNA]</scope>
    <source>
        <strain evidence="4">DSM 19978</strain>
    </source>
</reference>
<accession>A0A1M5MVT9</accession>
<dbReference type="Proteomes" id="UP000184516">
    <property type="component" value="Unassembled WGS sequence"/>
</dbReference>
<organism evidence="3 4">
    <name type="scientific">Flavobacterium fluvii</name>
    <dbReference type="NCBI Taxonomy" id="468056"/>
    <lineage>
        <taxon>Bacteria</taxon>
        <taxon>Pseudomonadati</taxon>
        <taxon>Bacteroidota</taxon>
        <taxon>Flavobacteriia</taxon>
        <taxon>Flavobacteriales</taxon>
        <taxon>Flavobacteriaceae</taxon>
        <taxon>Flavobacterium</taxon>
    </lineage>
</organism>
<evidence type="ECO:0000313" key="3">
    <source>
        <dbReference type="EMBL" id="SHG81446.1"/>
    </source>
</evidence>
<evidence type="ECO:0000313" key="4">
    <source>
        <dbReference type="Proteomes" id="UP000184516"/>
    </source>
</evidence>
<dbReference type="InterPro" id="IPR050807">
    <property type="entry name" value="TransReg_Diox_bact_type"/>
</dbReference>
<dbReference type="SMART" id="SM00530">
    <property type="entry name" value="HTH_XRE"/>
    <property type="match status" value="1"/>
</dbReference>
<dbReference type="GO" id="GO:0003700">
    <property type="term" value="F:DNA-binding transcription factor activity"/>
    <property type="evidence" value="ECO:0007669"/>
    <property type="project" value="TreeGrafter"/>
</dbReference>
<dbReference type="OrthoDB" id="9805356at2"/>
<evidence type="ECO:0000256" key="1">
    <source>
        <dbReference type="ARBA" id="ARBA00023125"/>
    </source>
</evidence>
<gene>
    <name evidence="3" type="ORF">SAMN05443549_10719</name>
</gene>
<dbReference type="InterPro" id="IPR010982">
    <property type="entry name" value="Lambda_DNA-bd_dom_sf"/>
</dbReference>
<dbReference type="InterPro" id="IPR011051">
    <property type="entry name" value="RmlC_Cupin_sf"/>
</dbReference>
<sequence>MYCWIIHTLINYEILIKNIILEKEKIATVNTLEVGTRIKLLRINQKRTLQEVADKCGLSKSMISKIENDKTIPSVATLVKIAATLGTTISGLLEEEGWGKTIVTSQKTAMEKLIKTEKGYLIFPYASEFHDKKMQPFLFVARKGEVIPHQLSHEGEEFVFVIEGSMKMQVGETEYILKSGDSLYFNAMHKHGIIPITDEVTYIDIFA</sequence>
<evidence type="ECO:0000259" key="2">
    <source>
        <dbReference type="PROSITE" id="PS50943"/>
    </source>
</evidence>
<dbReference type="InterPro" id="IPR001387">
    <property type="entry name" value="Cro/C1-type_HTH"/>
</dbReference>
<dbReference type="GO" id="GO:0003677">
    <property type="term" value="F:DNA binding"/>
    <property type="evidence" value="ECO:0007669"/>
    <property type="project" value="UniProtKB-KW"/>
</dbReference>
<dbReference type="PANTHER" id="PTHR46797">
    <property type="entry name" value="HTH-TYPE TRANSCRIPTIONAL REGULATOR"/>
    <property type="match status" value="1"/>
</dbReference>